<dbReference type="InterPro" id="IPR036038">
    <property type="entry name" value="Aminotransferase-like"/>
</dbReference>
<dbReference type="SUPFAM" id="SSF56752">
    <property type="entry name" value="D-aminoacid aminotransferase-like PLP-dependent enzymes"/>
    <property type="match status" value="1"/>
</dbReference>
<evidence type="ECO:0000313" key="6">
    <source>
        <dbReference type="Proteomes" id="UP000256970"/>
    </source>
</evidence>
<dbReference type="InterPro" id="IPR043131">
    <property type="entry name" value="BCAT-like_N"/>
</dbReference>
<feature type="region of interest" description="Disordered" evidence="4">
    <location>
        <begin position="255"/>
        <end position="336"/>
    </location>
</feature>
<dbReference type="InterPro" id="IPR043132">
    <property type="entry name" value="BCAT-like_C"/>
</dbReference>
<dbReference type="STRING" id="3088.A0A383WJF0"/>
<dbReference type="GO" id="GO:0003824">
    <property type="term" value="F:catalytic activity"/>
    <property type="evidence" value="ECO:0007669"/>
    <property type="project" value="InterPro"/>
</dbReference>
<evidence type="ECO:0000256" key="3">
    <source>
        <dbReference type="ARBA" id="ARBA00022898"/>
    </source>
</evidence>
<dbReference type="GO" id="GO:0008652">
    <property type="term" value="P:amino acid biosynthetic process"/>
    <property type="evidence" value="ECO:0007669"/>
    <property type="project" value="UniProtKB-ARBA"/>
</dbReference>
<dbReference type="Gene3D" id="3.20.10.10">
    <property type="entry name" value="D-amino Acid Aminotransferase, subunit A, domain 2"/>
    <property type="match status" value="1"/>
</dbReference>
<organism evidence="5 6">
    <name type="scientific">Tetradesmus obliquus</name>
    <name type="common">Green alga</name>
    <name type="synonym">Acutodesmus obliquus</name>
    <dbReference type="NCBI Taxonomy" id="3088"/>
    <lineage>
        <taxon>Eukaryota</taxon>
        <taxon>Viridiplantae</taxon>
        <taxon>Chlorophyta</taxon>
        <taxon>core chlorophytes</taxon>
        <taxon>Chlorophyceae</taxon>
        <taxon>CS clade</taxon>
        <taxon>Sphaeropleales</taxon>
        <taxon>Scenedesmaceae</taxon>
        <taxon>Tetradesmus</taxon>
    </lineage>
</organism>
<dbReference type="Proteomes" id="UP000256970">
    <property type="component" value="Unassembled WGS sequence"/>
</dbReference>
<dbReference type="Pfam" id="PF01063">
    <property type="entry name" value="Aminotran_4"/>
    <property type="match status" value="1"/>
</dbReference>
<dbReference type="InterPro" id="IPR050571">
    <property type="entry name" value="Class-IV_PLP-Dep_Aminotrnsfr"/>
</dbReference>
<evidence type="ECO:0008006" key="7">
    <source>
        <dbReference type="Google" id="ProtNLM"/>
    </source>
</evidence>
<dbReference type="Gene3D" id="3.40.50.300">
    <property type="entry name" value="P-loop containing nucleotide triphosphate hydrolases"/>
    <property type="match status" value="1"/>
</dbReference>
<protein>
    <recommendedName>
        <fullName evidence="7">Branched-chain-amino-acid aminotransferase</fullName>
    </recommendedName>
</protein>
<evidence type="ECO:0000256" key="4">
    <source>
        <dbReference type="SAM" id="MobiDB-lite"/>
    </source>
</evidence>
<reference evidence="5 6" key="1">
    <citation type="submission" date="2016-10" db="EMBL/GenBank/DDBJ databases">
        <authorList>
            <person name="Cai Z."/>
        </authorList>
    </citation>
    <scope>NUCLEOTIDE SEQUENCE [LARGE SCALE GENOMIC DNA]</scope>
</reference>
<evidence type="ECO:0000256" key="2">
    <source>
        <dbReference type="ARBA" id="ARBA00009320"/>
    </source>
</evidence>
<dbReference type="GO" id="GO:0046394">
    <property type="term" value="P:carboxylic acid biosynthetic process"/>
    <property type="evidence" value="ECO:0007669"/>
    <property type="project" value="UniProtKB-ARBA"/>
</dbReference>
<evidence type="ECO:0000256" key="1">
    <source>
        <dbReference type="ARBA" id="ARBA00001933"/>
    </source>
</evidence>
<dbReference type="FunFam" id="3.20.10.10:FF:000002">
    <property type="entry name" value="D-alanine aminotransferase"/>
    <property type="match status" value="1"/>
</dbReference>
<comment type="similarity">
    <text evidence="2">Belongs to the class-IV pyridoxal-phosphate-dependent aminotransferase family.</text>
</comment>
<dbReference type="SUPFAM" id="SSF52540">
    <property type="entry name" value="P-loop containing nucleoside triphosphate hydrolases"/>
    <property type="match status" value="1"/>
</dbReference>
<dbReference type="PANTHER" id="PTHR42743">
    <property type="entry name" value="AMINO-ACID AMINOTRANSFERASE"/>
    <property type="match status" value="1"/>
</dbReference>
<evidence type="ECO:0000313" key="5">
    <source>
        <dbReference type="EMBL" id="SZX76866.1"/>
    </source>
</evidence>
<dbReference type="EMBL" id="FNXT01001268">
    <property type="protein sequence ID" value="SZX76866.1"/>
    <property type="molecule type" value="Genomic_DNA"/>
</dbReference>
<name>A0A383WJF0_TETOB</name>
<keyword evidence="3" id="KW-0663">Pyridoxal phosphate</keyword>
<comment type="cofactor">
    <cofactor evidence="1">
        <name>pyridoxal 5'-phosphate</name>
        <dbReference type="ChEBI" id="CHEBI:597326"/>
    </cofactor>
</comment>
<accession>A0A383WJF0</accession>
<keyword evidence="6" id="KW-1185">Reference proteome</keyword>
<dbReference type="Gene3D" id="3.30.470.10">
    <property type="match status" value="1"/>
</dbReference>
<dbReference type="Pfam" id="PF19798">
    <property type="entry name" value="Sulfotransfer_5"/>
    <property type="match status" value="1"/>
</dbReference>
<feature type="compositionally biased region" description="Low complexity" evidence="4">
    <location>
        <begin position="281"/>
        <end position="336"/>
    </location>
</feature>
<proteinExistence type="inferred from homology"/>
<dbReference type="AlphaFoldDB" id="A0A383WJF0"/>
<dbReference type="PANTHER" id="PTHR42743:SF11">
    <property type="entry name" value="AMINODEOXYCHORISMATE LYASE"/>
    <property type="match status" value="1"/>
</dbReference>
<gene>
    <name evidence="5" type="ORF">BQ4739_LOCUS17233</name>
</gene>
<dbReference type="InterPro" id="IPR027417">
    <property type="entry name" value="P-loop_NTPase"/>
</dbReference>
<sequence>MESSQDRQASKEVDKYCINCWSGPRCCSTSLMYAFAQRNDTQVMDEPLYASYLAITGAARPYRDLVLSAQENNAHKVAAGILGPRSKPVLYAKHIAKHKVGLNQSLWQGAQHVLLVREPYGVVQSFSKVIQPSLLELGYGSLLEIYSELRVLGRPPIVIMSDELVRHPEATLRALCAALELSFQPSMLHWAPGPKPYDGVWAPWWYANTHKSTGFDFGYRDVKEPLPDRLKPLLGECWPAYEMLRQHALRPMPADSIPRHINAPRAQSSSHSLRLGREEGPSASPRYGGGSSSSKGPGSSFSSLNAAAAAGEQPSSQTAAAAGGSSSRPSIEDAAAAAASAGGSRAASDTADGSAAAADAAAATAANAAAAANASGTHVVIPDSRNDNVLVGIRDGTTDAFDVVWRPQARVSVLDSGFMLGDGVWEGIRLVRGVLAFARPHLARLYEAAKALDMDLGVTPKALASMIYSIIDANGMGTSSGVHIRLMVSRGLKSTPYQNPKVTLGKPTIVILPEWKEAAPGPKERGIRLFTVHVRRGPPDVQDPGWNSLSKLNCISACIQANKAGVDEALMLDPQGFVATCNSVNFFIVREGEVWAPRGGYLMRGITRANVMALCREHGLTLRECDFYLTQVYGADEAFATGTFAGILPVVEVDGRAIGSGKRGPLTQQLQQLYTALVEADVAGGREGAWEDQ</sequence>
<dbReference type="InterPro" id="IPR001544">
    <property type="entry name" value="Aminotrans_IV"/>
</dbReference>